<dbReference type="Pfam" id="PF08245">
    <property type="entry name" value="Mur_ligase_M"/>
    <property type="match status" value="1"/>
</dbReference>
<dbReference type="InterPro" id="IPR013221">
    <property type="entry name" value="Mur_ligase_cen"/>
</dbReference>
<feature type="domain" description="Mur ligase C-terminal" evidence="1">
    <location>
        <begin position="238"/>
        <end position="379"/>
    </location>
</feature>
<comment type="caution">
    <text evidence="3">The sequence shown here is derived from an EMBL/GenBank/DDBJ whole genome shotgun (WGS) entry which is preliminary data.</text>
</comment>
<proteinExistence type="predicted"/>
<dbReference type="SUPFAM" id="SSF53244">
    <property type="entry name" value="MurD-like peptide ligases, peptide-binding domain"/>
    <property type="match status" value="1"/>
</dbReference>
<dbReference type="PANTHER" id="PTHR23135">
    <property type="entry name" value="MUR LIGASE FAMILY MEMBER"/>
    <property type="match status" value="1"/>
</dbReference>
<dbReference type="Pfam" id="PF02875">
    <property type="entry name" value="Mur_ligase_C"/>
    <property type="match status" value="1"/>
</dbReference>
<organism evidence="3 4">
    <name type="scientific">Candidatus Roizmanbacteria bacterium RIFOXYD1_FULL_38_12</name>
    <dbReference type="NCBI Taxonomy" id="1802093"/>
    <lineage>
        <taxon>Bacteria</taxon>
        <taxon>Candidatus Roizmaniibacteriota</taxon>
    </lineage>
</organism>
<dbReference type="SUPFAM" id="SSF53623">
    <property type="entry name" value="MurD-like peptide ligases, catalytic domain"/>
    <property type="match status" value="1"/>
</dbReference>
<dbReference type="GO" id="GO:0005524">
    <property type="term" value="F:ATP binding"/>
    <property type="evidence" value="ECO:0007669"/>
    <property type="project" value="InterPro"/>
</dbReference>
<accession>A0A1F7L098</accession>
<feature type="domain" description="Mur ligase central" evidence="2">
    <location>
        <begin position="33"/>
        <end position="216"/>
    </location>
</feature>
<name>A0A1F7L098_9BACT</name>
<evidence type="ECO:0000313" key="4">
    <source>
        <dbReference type="Proteomes" id="UP000177050"/>
    </source>
</evidence>
<dbReference type="InterPro" id="IPR004101">
    <property type="entry name" value="Mur_ligase_C"/>
</dbReference>
<dbReference type="GO" id="GO:0016881">
    <property type="term" value="F:acid-amino acid ligase activity"/>
    <property type="evidence" value="ECO:0007669"/>
    <property type="project" value="InterPro"/>
</dbReference>
<evidence type="ECO:0000259" key="2">
    <source>
        <dbReference type="Pfam" id="PF08245"/>
    </source>
</evidence>
<dbReference type="InterPro" id="IPR036565">
    <property type="entry name" value="Mur-like_cat_sf"/>
</dbReference>
<evidence type="ECO:0008006" key="5">
    <source>
        <dbReference type="Google" id="ProtNLM"/>
    </source>
</evidence>
<protein>
    <recommendedName>
        <fullName evidence="5">UDP-N-acetylmuramoyl-L-alanyl-D-glutamate--2, 6-diaminopimelate ligase</fullName>
    </recommendedName>
</protein>
<dbReference type="InterPro" id="IPR036615">
    <property type="entry name" value="Mur_ligase_C_dom_sf"/>
</dbReference>
<dbReference type="EMBL" id="MGBR01000001">
    <property type="protein sequence ID" value="OGK73518.1"/>
    <property type="molecule type" value="Genomic_DNA"/>
</dbReference>
<evidence type="ECO:0000313" key="3">
    <source>
        <dbReference type="EMBL" id="OGK73518.1"/>
    </source>
</evidence>
<sequence>MIQKIKNTYHLLQAIIANIFYGFPSHKLKVIGITGTDGKTTTTHLIYHILKSSGKKVSMISTVYAKVGDKEYDTGLHTTTPNAFQVQSMLRLALKAHDEYFILETTSHALDQNRVWGIAYSMGILTNVTHEHLDYHKDYEDYLHTKVLLLNRSNQIIINRDDESYNKIMQNSMTKGKKLSTYGLCGKADYMYDFKKTIPLLAEFNAYNFLAAYVAAKKIGVKEKEILSAMRTFRLPPGRIDIVYDNKFKVIVDFAHTPNAIAKILQTVRSVYLKKGGKIIHVFGSAGLRDVSKRPLMGIASASESDITILTEEDHRIEDPRDICEQIGKGLKSSGFIRKTNLSSTDRKKYSTIIDRYTALQQAIRLAKKDDIVIITGKGHEKSLCRGKTETPWDEVKVVKSILRV</sequence>
<dbReference type="Gene3D" id="3.40.1190.10">
    <property type="entry name" value="Mur-like, catalytic domain"/>
    <property type="match status" value="1"/>
</dbReference>
<dbReference type="PANTHER" id="PTHR23135:SF4">
    <property type="entry name" value="UDP-N-ACETYLMURAMOYL-L-ALANYL-D-GLUTAMATE--2,6-DIAMINOPIMELATE LIGASE MURE HOMOLOG, CHLOROPLASTIC"/>
    <property type="match status" value="1"/>
</dbReference>
<gene>
    <name evidence="3" type="ORF">A3K52_01860</name>
</gene>
<dbReference type="Gene3D" id="3.90.190.20">
    <property type="entry name" value="Mur ligase, C-terminal domain"/>
    <property type="match status" value="1"/>
</dbReference>
<dbReference type="Proteomes" id="UP000177050">
    <property type="component" value="Unassembled WGS sequence"/>
</dbReference>
<dbReference type="AlphaFoldDB" id="A0A1F7L098"/>
<reference evidence="3 4" key="1">
    <citation type="journal article" date="2016" name="Nat. Commun.">
        <title>Thousands of microbial genomes shed light on interconnected biogeochemical processes in an aquifer system.</title>
        <authorList>
            <person name="Anantharaman K."/>
            <person name="Brown C.T."/>
            <person name="Hug L.A."/>
            <person name="Sharon I."/>
            <person name="Castelle C.J."/>
            <person name="Probst A.J."/>
            <person name="Thomas B.C."/>
            <person name="Singh A."/>
            <person name="Wilkins M.J."/>
            <person name="Karaoz U."/>
            <person name="Brodie E.L."/>
            <person name="Williams K.H."/>
            <person name="Hubbard S.S."/>
            <person name="Banfield J.F."/>
        </authorList>
    </citation>
    <scope>NUCLEOTIDE SEQUENCE [LARGE SCALE GENOMIC DNA]</scope>
</reference>
<evidence type="ECO:0000259" key="1">
    <source>
        <dbReference type="Pfam" id="PF02875"/>
    </source>
</evidence>